<dbReference type="AlphaFoldDB" id="A0A9X3RIS2"/>
<reference evidence="3" key="1">
    <citation type="submission" date="2022-02" db="EMBL/GenBank/DDBJ databases">
        <title>Corynebacterium sp. from urogenital microbiome.</title>
        <authorList>
            <person name="Cappelli E.A."/>
            <person name="Ribeiro T.G."/>
            <person name="Peixe L."/>
        </authorList>
    </citation>
    <scope>NUCLEOTIDE SEQUENCE</scope>
    <source>
        <strain evidence="3">C8Ua_172</strain>
    </source>
</reference>
<feature type="compositionally biased region" description="Basic and acidic residues" evidence="1">
    <location>
        <begin position="506"/>
        <end position="517"/>
    </location>
</feature>
<feature type="region of interest" description="Disordered" evidence="1">
    <location>
        <begin position="432"/>
        <end position="453"/>
    </location>
</feature>
<gene>
    <name evidence="3" type="ORF">L8U60_04380</name>
</gene>
<feature type="region of interest" description="Disordered" evidence="1">
    <location>
        <begin position="477"/>
        <end position="517"/>
    </location>
</feature>
<name>A0A9X3RIS2_9CORY</name>
<dbReference type="GO" id="GO:0008270">
    <property type="term" value="F:zinc ion binding"/>
    <property type="evidence" value="ECO:0007669"/>
    <property type="project" value="InterPro"/>
</dbReference>
<evidence type="ECO:0000313" key="3">
    <source>
        <dbReference type="EMBL" id="MCZ9293719.1"/>
    </source>
</evidence>
<keyword evidence="4" id="KW-1185">Reference proteome</keyword>
<keyword evidence="3" id="KW-0378">Hydrolase</keyword>
<sequence>MSTKVSQLVDIIGNALMQLRDEFSDPSSVVLADVAGDMEKLEAFFNSKAFIDACFAYVCERDEAGRLVGASRPNAYLQNRLGLSPGEAYDRLARGRDLFAPPPEPVSGGEEPEDSSGEDLFSSSSGVQRDTEEEKQRAEEERRRAQEESRRRAAAVSAEKQNIIRRELDKLLKAARGERARIHAEAMKQADRRDAKDLRFFVRRLVEEANREHAPRTNPNAGFENRGMHIGRRKPDGSVDITLTTTAGHAALIKAHSDKGLAPNSNMSPDETDYRSPAQRRYDQFFSIFQKYESDQQKVSGGAASVVVPMTLDDLADADGQTTFMTNTGIEVDVFDLVRLGLDGSEGPTHFVLQLDSVTGVPLSMGRTRSASIAQRIALLAVQGVCAWTGCTAPLSECEIHHIIAWIKGGSTDISNLTGLCREHHRCNNDERDGSNGKGHMEYDPGTGRAGLVRSGSTRIEFNGADPAENSAVNRAMGRAGGHRPRAAARVRGRPDGEMFPVRPRSSREKSKVVRRV</sequence>
<protein>
    <submittedName>
        <fullName evidence="3">HNH endonuclease</fullName>
    </submittedName>
</protein>
<comment type="caution">
    <text evidence="3">The sequence shown here is derived from an EMBL/GenBank/DDBJ whole genome shotgun (WGS) entry which is preliminary data.</text>
</comment>
<keyword evidence="3" id="KW-0255">Endonuclease</keyword>
<dbReference type="GO" id="GO:0003676">
    <property type="term" value="F:nucleic acid binding"/>
    <property type="evidence" value="ECO:0007669"/>
    <property type="project" value="InterPro"/>
</dbReference>
<dbReference type="Pfam" id="PF01844">
    <property type="entry name" value="HNH"/>
    <property type="match status" value="1"/>
</dbReference>
<accession>A0A9X3RIS2</accession>
<dbReference type="InterPro" id="IPR003615">
    <property type="entry name" value="HNH_nuc"/>
</dbReference>
<proteinExistence type="predicted"/>
<dbReference type="SMART" id="SM00507">
    <property type="entry name" value="HNHc"/>
    <property type="match status" value="1"/>
</dbReference>
<evidence type="ECO:0000256" key="1">
    <source>
        <dbReference type="SAM" id="MobiDB-lite"/>
    </source>
</evidence>
<feature type="compositionally biased region" description="Basic and acidic residues" evidence="1">
    <location>
        <begin position="129"/>
        <end position="151"/>
    </location>
</feature>
<dbReference type="RefSeq" id="WP_269965162.1">
    <property type="nucleotide sequence ID" value="NZ_JAKMUS010000005.1"/>
</dbReference>
<dbReference type="InterPro" id="IPR002711">
    <property type="entry name" value="HNH"/>
</dbReference>
<feature type="compositionally biased region" description="Basic residues" evidence="1">
    <location>
        <begin position="481"/>
        <end position="492"/>
    </location>
</feature>
<dbReference type="EMBL" id="JAKMUS010000005">
    <property type="protein sequence ID" value="MCZ9293719.1"/>
    <property type="molecule type" value="Genomic_DNA"/>
</dbReference>
<feature type="domain" description="HNH nuclease" evidence="2">
    <location>
        <begin position="374"/>
        <end position="426"/>
    </location>
</feature>
<organism evidence="3 4">
    <name type="scientific">Corynebacterium meitnerae</name>
    <dbReference type="NCBI Taxonomy" id="2913498"/>
    <lineage>
        <taxon>Bacteria</taxon>
        <taxon>Bacillati</taxon>
        <taxon>Actinomycetota</taxon>
        <taxon>Actinomycetes</taxon>
        <taxon>Mycobacteriales</taxon>
        <taxon>Corynebacteriaceae</taxon>
        <taxon>Corynebacterium</taxon>
    </lineage>
</organism>
<dbReference type="CDD" id="cd00085">
    <property type="entry name" value="HNHc"/>
    <property type="match status" value="1"/>
</dbReference>
<dbReference type="Gene3D" id="1.10.30.50">
    <property type="match status" value="1"/>
</dbReference>
<feature type="compositionally biased region" description="Basic and acidic residues" evidence="1">
    <location>
        <begin position="432"/>
        <end position="443"/>
    </location>
</feature>
<dbReference type="GO" id="GO:0004519">
    <property type="term" value="F:endonuclease activity"/>
    <property type="evidence" value="ECO:0007669"/>
    <property type="project" value="UniProtKB-KW"/>
</dbReference>
<feature type="region of interest" description="Disordered" evidence="1">
    <location>
        <begin position="211"/>
        <end position="235"/>
    </location>
</feature>
<keyword evidence="3" id="KW-0540">Nuclease</keyword>
<feature type="region of interest" description="Disordered" evidence="1">
    <location>
        <begin position="96"/>
        <end position="155"/>
    </location>
</feature>
<evidence type="ECO:0000259" key="2">
    <source>
        <dbReference type="SMART" id="SM00507"/>
    </source>
</evidence>
<dbReference type="Proteomes" id="UP001146468">
    <property type="component" value="Unassembled WGS sequence"/>
</dbReference>
<evidence type="ECO:0000313" key="4">
    <source>
        <dbReference type="Proteomes" id="UP001146468"/>
    </source>
</evidence>